<proteinExistence type="predicted"/>
<dbReference type="Proteomes" id="UP001385951">
    <property type="component" value="Unassembled WGS sequence"/>
</dbReference>
<dbReference type="Pfam" id="PF20153">
    <property type="entry name" value="DUF6535"/>
    <property type="match status" value="1"/>
</dbReference>
<dbReference type="InterPro" id="IPR045338">
    <property type="entry name" value="DUF6535"/>
</dbReference>
<feature type="domain" description="DUF6535" evidence="3">
    <location>
        <begin position="136"/>
        <end position="314"/>
    </location>
</feature>
<keyword evidence="2" id="KW-1133">Transmembrane helix</keyword>
<feature type="compositionally biased region" description="Low complexity" evidence="1">
    <location>
        <begin position="13"/>
        <end position="29"/>
    </location>
</feature>
<feature type="transmembrane region" description="Helical" evidence="2">
    <location>
        <begin position="320"/>
        <end position="345"/>
    </location>
</feature>
<gene>
    <name evidence="4" type="ORF">QCA50_011228</name>
</gene>
<organism evidence="4 5">
    <name type="scientific">Cerrena zonata</name>
    <dbReference type="NCBI Taxonomy" id="2478898"/>
    <lineage>
        <taxon>Eukaryota</taxon>
        <taxon>Fungi</taxon>
        <taxon>Dikarya</taxon>
        <taxon>Basidiomycota</taxon>
        <taxon>Agaricomycotina</taxon>
        <taxon>Agaricomycetes</taxon>
        <taxon>Polyporales</taxon>
        <taxon>Cerrenaceae</taxon>
        <taxon>Cerrena</taxon>
    </lineage>
</organism>
<feature type="region of interest" description="Disordered" evidence="1">
    <location>
        <begin position="1"/>
        <end position="54"/>
    </location>
</feature>
<sequence length="736" mass="82410">MSSSSSSRRRISRASNRSSTSDSDGASNSQKHSNEVPVVEQSEDKYEHSQPNIDSEYLAQDVDNLSFLGSMPPSDSHTEAIEGNAVTVGAQGAIPMPVSHWQSQTVGRSPPDDKDGFPNTEDKVHRVKIESDRTGWGRLSDLIGQYDRHRVEDVKEDIDTLLVFAGLFSAVITAFIIESYKTLQQQPEDTTNKILLQLSAQLASLTLSGNFVNSTVPLFTSPPFVPARFSVVINTMWLLSLVVALITASLGILVKQWLHELMAHDTQDPRQQVKLRFFREVGVQRWQVFEIAAALPLLLQFALLLFFIGLSAFLHDLNPVVTWVVTGVMILWLFFYLFATFTPVFSSQCPYKTPMLKGFLHQVRVGSLARLSSLGSVLYNHIPATWPTIKQRCKDLRDSLNTWSTVWMAHEETEVCDNGTWDLSTIICSQELLRGEQLDEAIADCFRYCDVRSLLHCFKHLSQGVGPDAQGVLPSIPRGLIVPEFDLFRSLMGTLVTPSDSIVALSRWYITSTYALVKSYDPLGSRPIPRTSLPILTRLLNENETSAVFSVLTMFSVRYYSLENHPGDFDYLFPLVSDVERQRISIGIGEQSISNLVGATRAICHSLRNQSQTGSDVDISGILWRINRTRSDSDLAIPIDPIALISTFAYVLYTLALPAVRQEHQEILVGVMGDLANIVTDTDGSSWSYSRKQCVIYTHSYFHEMDLVDEHLVSKLGNLICTWRPEFGPNIPSWDH</sequence>
<evidence type="ECO:0000259" key="3">
    <source>
        <dbReference type="Pfam" id="PF20153"/>
    </source>
</evidence>
<evidence type="ECO:0000313" key="5">
    <source>
        <dbReference type="Proteomes" id="UP001385951"/>
    </source>
</evidence>
<dbReference type="EMBL" id="JASBNA010000019">
    <property type="protein sequence ID" value="KAK7685881.1"/>
    <property type="molecule type" value="Genomic_DNA"/>
</dbReference>
<feature type="transmembrane region" description="Helical" evidence="2">
    <location>
        <begin position="158"/>
        <end position="177"/>
    </location>
</feature>
<keyword evidence="2" id="KW-0472">Membrane</keyword>
<comment type="caution">
    <text evidence="4">The sequence shown here is derived from an EMBL/GenBank/DDBJ whole genome shotgun (WGS) entry which is preliminary data.</text>
</comment>
<evidence type="ECO:0000256" key="2">
    <source>
        <dbReference type="SAM" id="Phobius"/>
    </source>
</evidence>
<evidence type="ECO:0000256" key="1">
    <source>
        <dbReference type="SAM" id="MobiDB-lite"/>
    </source>
</evidence>
<feature type="transmembrane region" description="Helical" evidence="2">
    <location>
        <begin position="288"/>
        <end position="314"/>
    </location>
</feature>
<keyword evidence="5" id="KW-1185">Reference proteome</keyword>
<name>A0AAW0FY67_9APHY</name>
<reference evidence="4 5" key="1">
    <citation type="submission" date="2022-09" db="EMBL/GenBank/DDBJ databases">
        <authorList>
            <person name="Palmer J.M."/>
        </authorList>
    </citation>
    <scope>NUCLEOTIDE SEQUENCE [LARGE SCALE GENOMIC DNA]</scope>
    <source>
        <strain evidence="4 5">DSM 7382</strain>
    </source>
</reference>
<evidence type="ECO:0000313" key="4">
    <source>
        <dbReference type="EMBL" id="KAK7685881.1"/>
    </source>
</evidence>
<dbReference type="AlphaFoldDB" id="A0AAW0FY67"/>
<keyword evidence="2" id="KW-0812">Transmembrane</keyword>
<accession>A0AAW0FY67</accession>
<protein>
    <recommendedName>
        <fullName evidence="3">DUF6535 domain-containing protein</fullName>
    </recommendedName>
</protein>
<feature type="transmembrane region" description="Helical" evidence="2">
    <location>
        <begin position="635"/>
        <end position="656"/>
    </location>
</feature>
<feature type="transmembrane region" description="Helical" evidence="2">
    <location>
        <begin position="231"/>
        <end position="254"/>
    </location>
</feature>